<protein>
    <recommendedName>
        <fullName evidence="3 9">4-alpha-glucanotransferase</fullName>
        <ecNumber evidence="3 9">2.4.1.25</ecNumber>
    </recommendedName>
    <alternativeName>
        <fullName evidence="7 9">Amylomaltase</fullName>
    </alternativeName>
    <alternativeName>
        <fullName evidence="8 9">Disproportionating enzyme</fullName>
    </alternativeName>
</protein>
<evidence type="ECO:0000256" key="8">
    <source>
        <dbReference type="ARBA" id="ARBA00031501"/>
    </source>
</evidence>
<comment type="catalytic activity">
    <reaction evidence="1 9">
        <text>Transfers a segment of a (1-&gt;4)-alpha-D-glucan to a new position in an acceptor, which may be glucose or a (1-&gt;4)-alpha-D-glucan.</text>
        <dbReference type="EC" id="2.4.1.25"/>
    </reaction>
</comment>
<dbReference type="GO" id="GO:0005975">
    <property type="term" value="P:carbohydrate metabolic process"/>
    <property type="evidence" value="ECO:0007669"/>
    <property type="project" value="InterPro"/>
</dbReference>
<dbReference type="AlphaFoldDB" id="A0A7S3UBZ5"/>
<dbReference type="NCBIfam" id="TIGR00217">
    <property type="entry name" value="malQ"/>
    <property type="match status" value="1"/>
</dbReference>
<dbReference type="NCBIfam" id="NF011080">
    <property type="entry name" value="PRK14508.1-3"/>
    <property type="match status" value="1"/>
</dbReference>
<keyword evidence="6 9" id="KW-0119">Carbohydrate metabolism</keyword>
<dbReference type="SUPFAM" id="SSF51445">
    <property type="entry name" value="(Trans)glycosidases"/>
    <property type="match status" value="1"/>
</dbReference>
<dbReference type="GO" id="GO:0004134">
    <property type="term" value="F:4-alpha-glucanotransferase activity"/>
    <property type="evidence" value="ECO:0007669"/>
    <property type="project" value="UniProtKB-EC"/>
</dbReference>
<keyword evidence="5 9" id="KW-0808">Transferase</keyword>
<dbReference type="EC" id="2.4.1.25" evidence="3 9"/>
<keyword evidence="4 9" id="KW-0328">Glycosyltransferase</keyword>
<proteinExistence type="inferred from homology"/>
<organism evidence="10">
    <name type="scientific">Picocystis salinarum</name>
    <dbReference type="NCBI Taxonomy" id="88271"/>
    <lineage>
        <taxon>Eukaryota</taxon>
        <taxon>Viridiplantae</taxon>
        <taxon>Chlorophyta</taxon>
        <taxon>Picocystophyceae</taxon>
        <taxon>Picocystales</taxon>
        <taxon>Picocystaceae</taxon>
        <taxon>Picocystis</taxon>
    </lineage>
</organism>
<dbReference type="PANTHER" id="PTHR32438">
    <property type="entry name" value="4-ALPHA-GLUCANOTRANSFERASE DPE1, CHLOROPLASTIC/AMYLOPLASTIC"/>
    <property type="match status" value="1"/>
</dbReference>
<evidence type="ECO:0000256" key="7">
    <source>
        <dbReference type="ARBA" id="ARBA00031423"/>
    </source>
</evidence>
<dbReference type="InterPro" id="IPR003385">
    <property type="entry name" value="Glyco_hydro_77"/>
</dbReference>
<dbReference type="PANTHER" id="PTHR32438:SF5">
    <property type="entry name" value="4-ALPHA-GLUCANOTRANSFERASE DPE1, CHLOROPLASTIC_AMYLOPLASTIC"/>
    <property type="match status" value="1"/>
</dbReference>
<evidence type="ECO:0000256" key="9">
    <source>
        <dbReference type="RuleBase" id="RU361207"/>
    </source>
</evidence>
<evidence type="ECO:0000256" key="6">
    <source>
        <dbReference type="ARBA" id="ARBA00023277"/>
    </source>
</evidence>
<evidence type="ECO:0000256" key="3">
    <source>
        <dbReference type="ARBA" id="ARBA00012560"/>
    </source>
</evidence>
<accession>A0A7S3UBZ5</accession>
<dbReference type="EMBL" id="HBIS01004036">
    <property type="protein sequence ID" value="CAE0609837.1"/>
    <property type="molecule type" value="Transcribed_RNA"/>
</dbReference>
<dbReference type="Gene3D" id="3.20.20.80">
    <property type="entry name" value="Glycosidases"/>
    <property type="match status" value="1"/>
</dbReference>
<comment type="similarity">
    <text evidence="2 9">Belongs to the disproportionating enzyme family.</text>
</comment>
<evidence type="ECO:0000256" key="1">
    <source>
        <dbReference type="ARBA" id="ARBA00000439"/>
    </source>
</evidence>
<evidence type="ECO:0000313" key="10">
    <source>
        <dbReference type="EMBL" id="CAE0609837.1"/>
    </source>
</evidence>
<name>A0A7S3UBZ5_9CHLO</name>
<sequence>MAMRKAPTTRRTRRVRCAVPGKELPESYVDRPAAPKGRRRRAGVLLHPTSLPGEGGIGTVGAHARRFVDFLSSAGMSAWQMLPLVPPDTVYHSPYSGEDANCGNVMLIDLESLVGVGLLEAKEVDKALKQWNWQWKASKKADFEGAEKAKRPLLDKAARNLREGKGMEQLLEEYKAFRAREDISPWLEESALFAALKGREELKELFWWEWPEALRDRHPDALKQVREEEAEAIDQFVSLQFLFDMQWQDLKRYANEKGISLVGDMPIYVGGHSADVWANRGLWELREDGTPAQVSGVPPDAFSKTGQLWGSPLYHWPSHEEEGYKWWAQRLGRALQLYDELRIDHFRGFAGYWAVDADQETAMVGSWRAGPGKGMFDSLKEQLGDFNIIAEDLGVITQDVVDLREAIEAPGMAVLQFAWGGSADNPHLSHNHYENCVVYPATHDNETTVGWFKRIPSEEKGKVLAYLGTSGKDIAWDFIRASMSSVADLSIFLMQDVMRLDNSARMNTPGIAEGNWAWRMGNTKIWRKLERQAEELRRLAEITGRLPSN</sequence>
<reference evidence="10" key="1">
    <citation type="submission" date="2021-01" db="EMBL/GenBank/DDBJ databases">
        <authorList>
            <person name="Corre E."/>
            <person name="Pelletier E."/>
            <person name="Niang G."/>
            <person name="Scheremetjew M."/>
            <person name="Finn R."/>
            <person name="Kale V."/>
            <person name="Holt S."/>
            <person name="Cochrane G."/>
            <person name="Meng A."/>
            <person name="Brown T."/>
            <person name="Cohen L."/>
        </authorList>
    </citation>
    <scope>NUCLEOTIDE SEQUENCE</scope>
    <source>
        <strain evidence="10">CCMP1897</strain>
    </source>
</reference>
<gene>
    <name evidence="10" type="ORF">PSAL00342_LOCUS3656</name>
</gene>
<dbReference type="Pfam" id="PF02446">
    <property type="entry name" value="Glyco_hydro_77"/>
    <property type="match status" value="1"/>
</dbReference>
<evidence type="ECO:0000256" key="2">
    <source>
        <dbReference type="ARBA" id="ARBA00005684"/>
    </source>
</evidence>
<evidence type="ECO:0000256" key="5">
    <source>
        <dbReference type="ARBA" id="ARBA00022679"/>
    </source>
</evidence>
<evidence type="ECO:0000256" key="4">
    <source>
        <dbReference type="ARBA" id="ARBA00022676"/>
    </source>
</evidence>
<dbReference type="InterPro" id="IPR017853">
    <property type="entry name" value="GH"/>
</dbReference>